<reference evidence="3" key="1">
    <citation type="journal article" date="2019" name="Int. J. Syst. Evol. Microbiol.">
        <title>The Global Catalogue of Microorganisms (GCM) 10K type strain sequencing project: providing services to taxonomists for standard genome sequencing and annotation.</title>
        <authorList>
            <consortium name="The Broad Institute Genomics Platform"/>
            <consortium name="The Broad Institute Genome Sequencing Center for Infectious Disease"/>
            <person name="Wu L."/>
            <person name="Ma J."/>
        </authorList>
    </citation>
    <scope>NUCLEOTIDE SEQUENCE [LARGE SCALE GENOMIC DNA]</scope>
    <source>
        <strain evidence="3">JCM 17759</strain>
    </source>
</reference>
<dbReference type="SUPFAM" id="SSF53649">
    <property type="entry name" value="Alkaline phosphatase-like"/>
    <property type="match status" value="1"/>
</dbReference>
<evidence type="ECO:0000313" key="2">
    <source>
        <dbReference type="EMBL" id="GAA4459994.1"/>
    </source>
</evidence>
<dbReference type="Proteomes" id="UP001500840">
    <property type="component" value="Unassembled WGS sequence"/>
</dbReference>
<sequence>MNLQQELELQRLHASTRRHFLSGCGLGLASAWMGAQSAGAGDASHTNGNVGKPSQQGGLHFRPRAKRVIYLHMAGSPSQLDLFDYKPELAKFDGMDTPATFLEGKRFAFIQGVPKMLGPQFPFEQVGEAGNWVSDRFPEFKTVSDQVCFIKSMHTTQFNHAPAQLLMLTGNQTLGAGSVGAWATYGLGSENENLPGFIVLVSGGRMPSAGKSVWGSGYLPSVYQGVQCRSQGDPVLFLSNNDGSSRQERRTTLDAIEKLNRRAYEEYGDAETLTRISQYEMAFRMQTSATDAFDLSQEDKSVHEAYGVEPGKEAFANNCLLARRLAERGVRFIQLFHWGWDSHGAAESEAINKGFSDRCRETDKPIAALLKDLQQRGLLEDTLVVWGGEFGRTPMRENRNGKEMKLVGRDHNPGAFTIWMAGGGVKSGFTLGETDEIGYEAVVDKVSPHDLHATLLHLMGVDHLRLTYPTQGANQRLSNLTKPSRVVEEIIA</sequence>
<organism evidence="2 3">
    <name type="scientific">Novipirellula rosea</name>
    <dbReference type="NCBI Taxonomy" id="1031540"/>
    <lineage>
        <taxon>Bacteria</taxon>
        <taxon>Pseudomonadati</taxon>
        <taxon>Planctomycetota</taxon>
        <taxon>Planctomycetia</taxon>
        <taxon>Pirellulales</taxon>
        <taxon>Pirellulaceae</taxon>
        <taxon>Novipirellula</taxon>
    </lineage>
</organism>
<gene>
    <name evidence="2" type="ORF">GCM10023156_40330</name>
</gene>
<dbReference type="EMBL" id="BAABGA010000049">
    <property type="protein sequence ID" value="GAA4459994.1"/>
    <property type="molecule type" value="Genomic_DNA"/>
</dbReference>
<accession>A0ABP8N526</accession>
<proteinExistence type="predicted"/>
<dbReference type="PANTHER" id="PTHR43737:SF1">
    <property type="entry name" value="DUF1501 DOMAIN-CONTAINING PROTEIN"/>
    <property type="match status" value="1"/>
</dbReference>
<dbReference type="Pfam" id="PF07394">
    <property type="entry name" value="DUF1501"/>
    <property type="match status" value="1"/>
</dbReference>
<evidence type="ECO:0000256" key="1">
    <source>
        <dbReference type="SAM" id="MobiDB-lite"/>
    </source>
</evidence>
<feature type="region of interest" description="Disordered" evidence="1">
    <location>
        <begin position="39"/>
        <end position="58"/>
    </location>
</feature>
<feature type="compositionally biased region" description="Polar residues" evidence="1">
    <location>
        <begin position="44"/>
        <end position="57"/>
    </location>
</feature>
<dbReference type="InterPro" id="IPR017850">
    <property type="entry name" value="Alkaline_phosphatase_core_sf"/>
</dbReference>
<protein>
    <submittedName>
        <fullName evidence="2">DUF1501 domain-containing protein</fullName>
    </submittedName>
</protein>
<dbReference type="InterPro" id="IPR010869">
    <property type="entry name" value="DUF1501"/>
</dbReference>
<dbReference type="Gene3D" id="3.40.720.10">
    <property type="entry name" value="Alkaline Phosphatase, subunit A"/>
    <property type="match status" value="1"/>
</dbReference>
<dbReference type="RefSeq" id="WP_345324950.1">
    <property type="nucleotide sequence ID" value="NZ_BAABGA010000049.1"/>
</dbReference>
<dbReference type="PROSITE" id="PS51318">
    <property type="entry name" value="TAT"/>
    <property type="match status" value="1"/>
</dbReference>
<dbReference type="InterPro" id="IPR006311">
    <property type="entry name" value="TAT_signal"/>
</dbReference>
<comment type="caution">
    <text evidence="2">The sequence shown here is derived from an EMBL/GenBank/DDBJ whole genome shotgun (WGS) entry which is preliminary data.</text>
</comment>
<name>A0ABP8N526_9BACT</name>
<evidence type="ECO:0000313" key="3">
    <source>
        <dbReference type="Proteomes" id="UP001500840"/>
    </source>
</evidence>
<dbReference type="PANTHER" id="PTHR43737">
    <property type="entry name" value="BLL7424 PROTEIN"/>
    <property type="match status" value="1"/>
</dbReference>
<keyword evidence="3" id="KW-1185">Reference proteome</keyword>